<keyword evidence="5" id="KW-0489">Methyltransferase</keyword>
<keyword evidence="6" id="KW-1185">Reference proteome</keyword>
<dbReference type="OrthoDB" id="9798496at2"/>
<dbReference type="InterPro" id="IPR000682">
    <property type="entry name" value="PCMT"/>
</dbReference>
<dbReference type="KEGG" id="fer:FNB15_16030"/>
<evidence type="ECO:0000256" key="1">
    <source>
        <dbReference type="ARBA" id="ARBA00005369"/>
    </source>
</evidence>
<dbReference type="Pfam" id="PF01135">
    <property type="entry name" value="PCMT"/>
    <property type="match status" value="1"/>
</dbReference>
<dbReference type="EMBL" id="CP041636">
    <property type="protein sequence ID" value="QDO98693.1"/>
    <property type="molecule type" value="Genomic_DNA"/>
</dbReference>
<comment type="similarity">
    <text evidence="1">Belongs to the methyltransferase superfamily. L-isoaspartyl/D-aspartyl protein methyltransferase family.</text>
</comment>
<dbReference type="PANTHER" id="PTHR11579">
    <property type="entry name" value="PROTEIN-L-ISOASPARTATE O-METHYLTRANSFERASE"/>
    <property type="match status" value="1"/>
</dbReference>
<dbReference type="InterPro" id="IPR029063">
    <property type="entry name" value="SAM-dependent_MTases_sf"/>
</dbReference>
<dbReference type="GO" id="GO:0005737">
    <property type="term" value="C:cytoplasm"/>
    <property type="evidence" value="ECO:0007669"/>
    <property type="project" value="TreeGrafter"/>
</dbReference>
<gene>
    <name evidence="5" type="ORF">FNB15_16030</name>
</gene>
<dbReference type="AlphaFoldDB" id="A0A516H4H6"/>
<dbReference type="PANTHER" id="PTHR11579:SF18">
    <property type="entry name" value="PROTEIN-L-ISOASPARTATE O-METHYLTRANSFERASE"/>
    <property type="match status" value="1"/>
</dbReference>
<evidence type="ECO:0000256" key="2">
    <source>
        <dbReference type="ARBA" id="ARBA00013346"/>
    </source>
</evidence>
<name>A0A516H4H6_9PROT</name>
<sequence length="223" mass="23690">MATAERQFAEARRQMVLTQLRPNKVIDEQVIAAMAALPREQFVPKAYRGVAYMDEDVAIAPGRHLMEPMVLARLLQEAEIQPSEVALVIGAATGYEVAVLARLTSTVIGLEVDAALSQQAGQTLQALGIDNVALVDGALKDGLAKQGPFNVILFAGAVPEFSPAVLQQLADGGRLIGVLRAPGAPIGQTVLVKRAGDLFPHRVLFDAGTPMLPGFERPAGFVF</sequence>
<dbReference type="Proteomes" id="UP000317496">
    <property type="component" value="Chromosome"/>
</dbReference>
<proteinExistence type="inferred from homology"/>
<evidence type="ECO:0000313" key="5">
    <source>
        <dbReference type="EMBL" id="QDO98693.1"/>
    </source>
</evidence>
<organism evidence="5 6">
    <name type="scientific">Ferrovibrio terrae</name>
    <dbReference type="NCBI Taxonomy" id="2594003"/>
    <lineage>
        <taxon>Bacteria</taxon>
        <taxon>Pseudomonadati</taxon>
        <taxon>Pseudomonadota</taxon>
        <taxon>Alphaproteobacteria</taxon>
        <taxon>Rhodospirillales</taxon>
        <taxon>Rhodospirillaceae</taxon>
        <taxon>Ferrovibrio</taxon>
    </lineage>
</organism>
<dbReference type="GO" id="GO:0032259">
    <property type="term" value="P:methylation"/>
    <property type="evidence" value="ECO:0007669"/>
    <property type="project" value="UniProtKB-KW"/>
</dbReference>
<dbReference type="GO" id="GO:0004719">
    <property type="term" value="F:protein-L-isoaspartate (D-aspartate) O-methyltransferase activity"/>
    <property type="evidence" value="ECO:0007669"/>
    <property type="project" value="InterPro"/>
</dbReference>
<dbReference type="SUPFAM" id="SSF53335">
    <property type="entry name" value="S-adenosyl-L-methionine-dependent methyltransferases"/>
    <property type="match status" value="1"/>
</dbReference>
<dbReference type="CDD" id="cd02440">
    <property type="entry name" value="AdoMet_MTases"/>
    <property type="match status" value="1"/>
</dbReference>
<dbReference type="Gene3D" id="3.40.50.150">
    <property type="entry name" value="Vaccinia Virus protein VP39"/>
    <property type="match status" value="1"/>
</dbReference>
<dbReference type="RefSeq" id="WP_144069674.1">
    <property type="nucleotide sequence ID" value="NZ_CP041636.1"/>
</dbReference>
<accession>A0A516H4H6</accession>
<protein>
    <recommendedName>
        <fullName evidence="2">Protein-L-isoaspartate O-methyltransferase</fullName>
    </recommendedName>
    <alternativeName>
        <fullName evidence="3">Protein L-isoaspartyl methyltransferase</fullName>
    </alternativeName>
</protein>
<evidence type="ECO:0000313" key="6">
    <source>
        <dbReference type="Proteomes" id="UP000317496"/>
    </source>
</evidence>
<dbReference type="InterPro" id="IPR001763">
    <property type="entry name" value="Rhodanese-like_dom"/>
</dbReference>
<dbReference type="PROSITE" id="PS50206">
    <property type="entry name" value="RHODANESE_3"/>
    <property type="match status" value="1"/>
</dbReference>
<reference evidence="5 6" key="1">
    <citation type="submission" date="2019-07" db="EMBL/GenBank/DDBJ databases">
        <title>Genome sequencing for Ferrovibrio sp. K5.</title>
        <authorList>
            <person name="Park S.-J."/>
        </authorList>
    </citation>
    <scope>NUCLEOTIDE SEQUENCE [LARGE SCALE GENOMIC DNA]</scope>
    <source>
        <strain evidence="5 6">K5</strain>
    </source>
</reference>
<evidence type="ECO:0000256" key="3">
    <source>
        <dbReference type="ARBA" id="ARBA00030757"/>
    </source>
</evidence>
<evidence type="ECO:0000259" key="4">
    <source>
        <dbReference type="PROSITE" id="PS50206"/>
    </source>
</evidence>
<feature type="domain" description="Rhodanese" evidence="4">
    <location>
        <begin position="117"/>
        <end position="151"/>
    </location>
</feature>
<keyword evidence="5" id="KW-0808">Transferase</keyword>